<reference evidence="2 3" key="1">
    <citation type="submission" date="2018-10" db="EMBL/GenBank/DDBJ databases">
        <title>A high-quality apple genome assembly.</title>
        <authorList>
            <person name="Hu J."/>
        </authorList>
    </citation>
    <scope>NUCLEOTIDE SEQUENCE [LARGE SCALE GENOMIC DNA]</scope>
    <source>
        <strain evidence="3">cv. HFTH1</strain>
        <tissue evidence="2">Young leaf</tissue>
    </source>
</reference>
<dbReference type="PANTHER" id="PTHR31579:SF84">
    <property type="entry name" value="F21O3.6 PROTEIN"/>
    <property type="match status" value="1"/>
</dbReference>
<dbReference type="Proteomes" id="UP000290289">
    <property type="component" value="Chromosome 5"/>
</dbReference>
<dbReference type="AlphaFoldDB" id="A0A498JPX9"/>
<dbReference type="PANTHER" id="PTHR31579">
    <property type="entry name" value="OS03G0796600 PROTEIN"/>
    <property type="match status" value="1"/>
</dbReference>
<dbReference type="NCBIfam" id="TIGR01615">
    <property type="entry name" value="A_thal_3542"/>
    <property type="match status" value="1"/>
</dbReference>
<protein>
    <recommendedName>
        <fullName evidence="4">DUF506 domain-containing protein</fullName>
    </recommendedName>
</protein>
<accession>A0A498JPX9</accession>
<keyword evidence="3" id="KW-1185">Reference proteome</keyword>
<name>A0A498JPX9_MALDO</name>
<comment type="caution">
    <text evidence="2">The sequence shown here is derived from an EMBL/GenBank/DDBJ whole genome shotgun (WGS) entry which is preliminary data.</text>
</comment>
<dbReference type="EMBL" id="RDQH01000331">
    <property type="protein sequence ID" value="RXH97999.1"/>
    <property type="molecule type" value="Genomic_DNA"/>
</dbReference>
<sequence length="310" mass="34063">MAGFVRTRSKRVTYPLDDRVKARLVGGYSSGLSDVSSGSEHSGHYNSPCLSELVHRFLQDDESSTAGFPDNESDSDRVDSASDADAIDSVLRSVAVSGNADPYLKLLRSHVSQAEEAFACLRSNGSGSSKSALRRSVMSFLRGLGHNAAICKTKWTSSGNITSGSYEFIDVVPVQSGSSMWQSRYFVDLDFAAQFEIARPSSQYSRLLQLLPRNFVGSSEDLKRIVRVTCDAAKRSLKSTDLSVPPWRKNRYVQNKWFGPYKRTVNPLTERTFSTDSAIFAPVSGAKCRCVGFDDAVSDSTVNGRLYVRT</sequence>
<evidence type="ECO:0000313" key="3">
    <source>
        <dbReference type="Proteomes" id="UP000290289"/>
    </source>
</evidence>
<organism evidence="2 3">
    <name type="scientific">Malus domestica</name>
    <name type="common">Apple</name>
    <name type="synonym">Pyrus malus</name>
    <dbReference type="NCBI Taxonomy" id="3750"/>
    <lineage>
        <taxon>Eukaryota</taxon>
        <taxon>Viridiplantae</taxon>
        <taxon>Streptophyta</taxon>
        <taxon>Embryophyta</taxon>
        <taxon>Tracheophyta</taxon>
        <taxon>Spermatophyta</taxon>
        <taxon>Magnoliopsida</taxon>
        <taxon>eudicotyledons</taxon>
        <taxon>Gunneridae</taxon>
        <taxon>Pentapetalae</taxon>
        <taxon>rosids</taxon>
        <taxon>fabids</taxon>
        <taxon>Rosales</taxon>
        <taxon>Rosaceae</taxon>
        <taxon>Amygdaloideae</taxon>
        <taxon>Maleae</taxon>
        <taxon>Malus</taxon>
    </lineage>
</organism>
<evidence type="ECO:0000313" key="2">
    <source>
        <dbReference type="EMBL" id="RXH97999.1"/>
    </source>
</evidence>
<gene>
    <name evidence="2" type="ORF">DVH24_010324</name>
</gene>
<dbReference type="Pfam" id="PF04720">
    <property type="entry name" value="PDDEXK_6"/>
    <property type="match status" value="1"/>
</dbReference>
<proteinExistence type="predicted"/>
<evidence type="ECO:0000256" key="1">
    <source>
        <dbReference type="SAM" id="MobiDB-lite"/>
    </source>
</evidence>
<feature type="region of interest" description="Disordered" evidence="1">
    <location>
        <begin position="62"/>
        <end position="81"/>
    </location>
</feature>
<evidence type="ECO:0008006" key="4">
    <source>
        <dbReference type="Google" id="ProtNLM"/>
    </source>
</evidence>
<dbReference type="InterPro" id="IPR006502">
    <property type="entry name" value="PDDEXK-like"/>
</dbReference>